<dbReference type="GO" id="GO:0016787">
    <property type="term" value="F:hydrolase activity"/>
    <property type="evidence" value="ECO:0007669"/>
    <property type="project" value="UniProtKB-KW"/>
</dbReference>
<dbReference type="KEGG" id="ccos:Pan44_08180"/>
<evidence type="ECO:0000313" key="5">
    <source>
        <dbReference type="Proteomes" id="UP000315700"/>
    </source>
</evidence>
<dbReference type="InterPro" id="IPR027417">
    <property type="entry name" value="P-loop_NTPase"/>
</dbReference>
<keyword evidence="4" id="KW-0067">ATP-binding</keyword>
<dbReference type="SMART" id="SM00952">
    <property type="entry name" value="RAP"/>
    <property type="match status" value="1"/>
</dbReference>
<dbReference type="PANTHER" id="PTHR10887">
    <property type="entry name" value="DNA2/NAM7 HELICASE FAMILY"/>
    <property type="match status" value="1"/>
</dbReference>
<feature type="region of interest" description="Disordered" evidence="2">
    <location>
        <begin position="116"/>
        <end position="148"/>
    </location>
</feature>
<dbReference type="Pfam" id="PF13195">
    <property type="entry name" value="DUF4011"/>
    <property type="match status" value="1"/>
</dbReference>
<dbReference type="InterPro" id="IPR013584">
    <property type="entry name" value="RAP"/>
</dbReference>
<evidence type="ECO:0000256" key="2">
    <source>
        <dbReference type="SAM" id="MobiDB-lite"/>
    </source>
</evidence>
<name>A0A517S9N6_9PLAN</name>
<keyword evidence="1" id="KW-0175">Coiled coil</keyword>
<accession>A0A517S9N6</accession>
<feature type="coiled-coil region" evidence="1">
    <location>
        <begin position="1059"/>
        <end position="1119"/>
    </location>
</feature>
<dbReference type="SUPFAM" id="SSF52980">
    <property type="entry name" value="Restriction endonuclease-like"/>
    <property type="match status" value="1"/>
</dbReference>
<protein>
    <submittedName>
        <fullName evidence="4">ATP-dependent RecD-like DNA helicase</fullName>
        <ecNumber evidence="4">3.6.4.12</ecNumber>
    </submittedName>
</protein>
<dbReference type="FunFam" id="3.40.960.10:FF:000002">
    <property type="entry name" value="DNA helicase related protein"/>
    <property type="match status" value="1"/>
</dbReference>
<dbReference type="GO" id="GO:0003678">
    <property type="term" value="F:DNA helicase activity"/>
    <property type="evidence" value="ECO:0007669"/>
    <property type="project" value="UniProtKB-EC"/>
</dbReference>
<dbReference type="Gene3D" id="3.40.50.300">
    <property type="entry name" value="P-loop containing nucleotide triphosphate hydrolases"/>
    <property type="match status" value="3"/>
</dbReference>
<keyword evidence="4" id="KW-0378">Hydrolase</keyword>
<dbReference type="OrthoDB" id="9757917at2"/>
<dbReference type="EMBL" id="CP036271">
    <property type="protein sequence ID" value="QDT52806.1"/>
    <property type="molecule type" value="Genomic_DNA"/>
</dbReference>
<dbReference type="RefSeq" id="WP_145027468.1">
    <property type="nucleotide sequence ID" value="NZ_CP036271.1"/>
</dbReference>
<dbReference type="InterPro" id="IPR025103">
    <property type="entry name" value="DUF4011"/>
</dbReference>
<dbReference type="InterPro" id="IPR047187">
    <property type="entry name" value="SF1_C_Upf1"/>
</dbReference>
<dbReference type="InterPro" id="IPR041677">
    <property type="entry name" value="DNA2/NAM7_AAA_11"/>
</dbReference>
<evidence type="ECO:0000313" key="4">
    <source>
        <dbReference type="EMBL" id="QDT52806.1"/>
    </source>
</evidence>
<keyword evidence="4" id="KW-0347">Helicase</keyword>
<dbReference type="InterPro" id="IPR049468">
    <property type="entry name" value="Restrct_endonuc-II-like_dom"/>
</dbReference>
<dbReference type="SUPFAM" id="SSF52540">
    <property type="entry name" value="P-loop containing nucleoside triphosphate hydrolases"/>
    <property type="match status" value="2"/>
</dbReference>
<feature type="domain" description="RAP" evidence="3">
    <location>
        <begin position="1927"/>
        <end position="1981"/>
    </location>
</feature>
<evidence type="ECO:0000256" key="1">
    <source>
        <dbReference type="SAM" id="Coils"/>
    </source>
</evidence>
<feature type="compositionally biased region" description="Polar residues" evidence="2">
    <location>
        <begin position="1"/>
        <end position="16"/>
    </location>
</feature>
<dbReference type="InterPro" id="IPR045055">
    <property type="entry name" value="DNA2/NAM7-like"/>
</dbReference>
<proteinExistence type="predicted"/>
<organism evidence="4 5">
    <name type="scientific">Caulifigura coniformis</name>
    <dbReference type="NCBI Taxonomy" id="2527983"/>
    <lineage>
        <taxon>Bacteria</taxon>
        <taxon>Pseudomonadati</taxon>
        <taxon>Planctomycetota</taxon>
        <taxon>Planctomycetia</taxon>
        <taxon>Planctomycetales</taxon>
        <taxon>Planctomycetaceae</taxon>
        <taxon>Caulifigura</taxon>
    </lineage>
</organism>
<keyword evidence="4" id="KW-0547">Nucleotide-binding</keyword>
<dbReference type="CDD" id="cd18808">
    <property type="entry name" value="SF1_C_Upf1"/>
    <property type="match status" value="1"/>
</dbReference>
<feature type="compositionally biased region" description="Basic and acidic residues" evidence="2">
    <location>
        <begin position="136"/>
        <end position="146"/>
    </location>
</feature>
<dbReference type="InParanoid" id="A0A517S9N6"/>
<dbReference type="InterPro" id="IPR041679">
    <property type="entry name" value="DNA2/NAM7-like_C"/>
</dbReference>
<evidence type="ECO:0000259" key="3">
    <source>
        <dbReference type="SMART" id="SM00952"/>
    </source>
</evidence>
<dbReference type="Pfam" id="PF13086">
    <property type="entry name" value="AAA_11"/>
    <property type="match status" value="1"/>
</dbReference>
<dbReference type="InterPro" id="IPR011335">
    <property type="entry name" value="Restrct_endonuc-II-like"/>
</dbReference>
<keyword evidence="5" id="KW-1185">Reference proteome</keyword>
<dbReference type="Pfam" id="PF13087">
    <property type="entry name" value="AAA_12"/>
    <property type="match status" value="1"/>
</dbReference>
<feature type="region of interest" description="Disordered" evidence="2">
    <location>
        <begin position="1"/>
        <end position="38"/>
    </location>
</feature>
<sequence>MQSINESLASEPQDNGCTAVGSVDAPSASATSGNNGLPIHSIEEKLRGQIEGWRRRLLDLGNRNALIKCSFDKSRGVVEIVHPSCETVWQELVTDSEAGSVSMRLPWRRDLVPPPADWSATSSMAAEGSNPASGAETKKPKEKEWDPPLSECLASDRLQETDLIADFSDKTLDRRLRTLNGYAALSLSEQGVHCLYMVFGFLKWFESIDSEEPIFSPLMLVPVSLSRRTADAPWEIFEAEDDAIENRCLRERLRQDFKLTLPPLPDIDQLEADGSRLDYLASIRQAIAGNDRWEVVDRCVLGRFAFPKVAMWQDLGDHGPAVLSHLLCRSIGGDTAIGPGQVFGAADGLPEARRLDDEIAPGEIKAILDCDSSQLEAVVAARRGVSFVLDGPPGTGKSQTIANIIADALAEGRKVLFVSEKVSALEVVKRRLDDAGLGEFCLECHSSKANRKAILDELKWCLDLPTEVYNDARPKLKEAHDRRRALNDYVRSIHRAREPLGLSAFELFGRVSHLNRQGLSTKTRCNLPAVSTVDPSTMSRWLDLLGQAKDVTEVLENHDAHPWRGCLLTARTLSLTDDLQYHLSTLIRAFRLIDESTRRLSTAGLLPFPVSPGRMGELSKLLKETLSIPEVPQSWFLNPQRISGAVLQRIEADGTILDQLGRLESYVTDVADHFPIEAAEWLSQPVALASLERIKSPVPSTLRAQRDALAAIRSTIAELESASIDSNSSLTTLIQRLTLPLRAALPIGSIPKFAKLARIIADSLPMRPAWFDADRVPAIRRLVEDSLSKVGRLKQIQAASTSVTTDQLGLLGRSSLDLDSLRGAWKQVSPHCPGIDHASLIQLKTILASATGMLRRIQPATTALLGSVGVSTPVPLNLSRLKALLEATPSVLSAAPIHGAWNDATVRARLKHASESAIGDLAEAAEIRERLQERMSHRAFKSSAADLAVRGAQYGSIVRRWTGGFGAFQKEVSELYKNGVPSAKQLLGDLSDLRKHHARVNDCREAASELSDSLPSSHSAEDVTAWTKIGHGVTAVELLASTVPEIATALPKASIACDAASANRSLESLQADVAQIECLLQGTPLQHTLNQADELEVVLAKIERQLEDAETVLEGFAATRHQFSPEPDLNSWLSTLELAKEHASLKDQLAASADLNPEVMPSGDSAEDATWKRIRSGVELAEKVRPLVKSPDPVIESFCGQAEIDPTTIHETADRLEETHQRFIQALQQALEVVNLSTTEATSEETQRQTLESLLARVRGIGSGLDERLGRLTPLERLIRENTDVAVEDLHQHSLIVGDIRAARFRRIEADEILTTLQATRPDELEAGGFDAADWLAAATVTPICKSVATDPQVRNEVSIASEKIRVAGSPEFAAAWKFLRSLFDVKASVSVGFVPFETPVGELAERLQSLIESAPALDEWLKFSRWQQEMIAAGFGEVVSELIRGSFSPEEAVDVVTARFYRQVFDHLAENDPLLRDFDLEAHDRLRKRFRELDEWEVRAAATQIRQYQLGRSDRPRPGWNIPVTSELGILQKEIQKKRRHLPLRRLFAEIPGVLQRLKPCIMMSPLSVSTFLQSETIRFDLVIFDEASQVFPWDAIGAIYRGSQLIVAGDEQQLPPTDFFSRSEGETDDENEEGDEIGDFGSILSVCKSINMPGKRLRWHYRSRREPLITFSNRHFYEGELVTFPSVRDASHDAVTLDLVPDGKWLDQKNIPEAERIADLIIAHHRSSRHASLGVIAFNRSQQRAIEDILFERRKKDPEIDSLLSAGLSEPLFIKNLENVQGDERDVILLSMGFARNEAGKFSKNFGPLSRKGGQRRLNVAVTRAREQLTFVASVRAADMDLTPSMSLGAHLLKAYLEYAERGVDSMANQATLTNGQSESPFEQEVATALIARGLEPVPQVGCGGFRIDLALKHPKWPGRFCLGIECDGATYHSSHTARDRDRIRQSVLEQLGWQIVRVWSTDWVRQPERQIEKILKAYEKASVVEEWPLPEVASASAEEASPDLDLQPRIVEQKQQASRSFGSIDEVSSEQIRTVLAEIVRGAGATPEDDLMRLAARQLGFGRTGRKIRERIEETLHGAIRSGTFQRTDDRIALVR</sequence>
<dbReference type="Pfam" id="PF18741">
    <property type="entry name" value="MTES_1575"/>
    <property type="match status" value="1"/>
</dbReference>
<reference evidence="4 5" key="1">
    <citation type="submission" date="2019-02" db="EMBL/GenBank/DDBJ databases">
        <title>Deep-cultivation of Planctomycetes and their phenomic and genomic characterization uncovers novel biology.</title>
        <authorList>
            <person name="Wiegand S."/>
            <person name="Jogler M."/>
            <person name="Boedeker C."/>
            <person name="Pinto D."/>
            <person name="Vollmers J."/>
            <person name="Rivas-Marin E."/>
            <person name="Kohn T."/>
            <person name="Peeters S.H."/>
            <person name="Heuer A."/>
            <person name="Rast P."/>
            <person name="Oberbeckmann S."/>
            <person name="Bunk B."/>
            <person name="Jeske O."/>
            <person name="Meyerdierks A."/>
            <person name="Storesund J.E."/>
            <person name="Kallscheuer N."/>
            <person name="Luecker S."/>
            <person name="Lage O.M."/>
            <person name="Pohl T."/>
            <person name="Merkel B.J."/>
            <person name="Hornburger P."/>
            <person name="Mueller R.-W."/>
            <person name="Bruemmer F."/>
            <person name="Labrenz M."/>
            <person name="Spormann A.M."/>
            <person name="Op den Camp H."/>
            <person name="Overmann J."/>
            <person name="Amann R."/>
            <person name="Jetten M.S.M."/>
            <person name="Mascher T."/>
            <person name="Medema M.H."/>
            <person name="Devos D.P."/>
            <person name="Kaster A.-K."/>
            <person name="Ovreas L."/>
            <person name="Rohde M."/>
            <person name="Galperin M.Y."/>
            <person name="Jogler C."/>
        </authorList>
    </citation>
    <scope>NUCLEOTIDE SEQUENCE [LARGE SCALE GENOMIC DNA]</scope>
    <source>
        <strain evidence="4 5">Pan44</strain>
    </source>
</reference>
<gene>
    <name evidence="4" type="primary">recD2</name>
    <name evidence="4" type="ORF">Pan44_08180</name>
</gene>
<dbReference type="Proteomes" id="UP000315700">
    <property type="component" value="Chromosome"/>
</dbReference>
<dbReference type="EC" id="3.6.4.12" evidence="4"/>
<dbReference type="Gene3D" id="3.40.960.10">
    <property type="entry name" value="VSR Endonuclease"/>
    <property type="match status" value="1"/>
</dbReference>